<accession>F2AU21</accession>
<organism evidence="1 2">
    <name type="scientific">Rhodopirellula baltica WH47</name>
    <dbReference type="NCBI Taxonomy" id="991778"/>
    <lineage>
        <taxon>Bacteria</taxon>
        <taxon>Pseudomonadati</taxon>
        <taxon>Planctomycetota</taxon>
        <taxon>Planctomycetia</taxon>
        <taxon>Pirellulales</taxon>
        <taxon>Pirellulaceae</taxon>
        <taxon>Rhodopirellula</taxon>
    </lineage>
</organism>
<evidence type="ECO:0008006" key="3">
    <source>
        <dbReference type="Google" id="ProtNLM"/>
    </source>
</evidence>
<protein>
    <recommendedName>
        <fullName evidence="3">PD(D/E)XK endonuclease domain-containing protein</fullName>
    </recommendedName>
</protein>
<dbReference type="Proteomes" id="UP000006222">
    <property type="component" value="Unassembled WGS sequence"/>
</dbReference>
<dbReference type="PATRIC" id="fig|991778.3.peg.3420"/>
<name>F2AU21_RHOBT</name>
<comment type="caution">
    <text evidence="1">The sequence shown here is derived from an EMBL/GenBank/DDBJ whole genome shotgun (WGS) entry which is preliminary data.</text>
</comment>
<proteinExistence type="predicted"/>
<evidence type="ECO:0000313" key="2">
    <source>
        <dbReference type="Proteomes" id="UP000006222"/>
    </source>
</evidence>
<reference evidence="1 2" key="1">
    <citation type="journal article" date="2013" name="Mar. Genomics">
        <title>Expression of sulfatases in Rhodopirellula baltica and the diversity of sulfatases in the genus Rhodopirellula.</title>
        <authorList>
            <person name="Wegner C.E."/>
            <person name="Richter-Heitmann T."/>
            <person name="Klindworth A."/>
            <person name="Klockow C."/>
            <person name="Richter M."/>
            <person name="Achstetter T."/>
            <person name="Glockner F.O."/>
            <person name="Harder J."/>
        </authorList>
    </citation>
    <scope>NUCLEOTIDE SEQUENCE [LARGE SCALE GENOMIC DNA]</scope>
    <source>
        <strain evidence="1 2">WH47</strain>
    </source>
</reference>
<dbReference type="AlphaFoldDB" id="F2AU21"/>
<dbReference type="EMBL" id="AFAR01000171">
    <property type="protein sequence ID" value="EGF26812.1"/>
    <property type="molecule type" value="Genomic_DNA"/>
</dbReference>
<gene>
    <name evidence="1" type="ORF">RBWH47_04985</name>
</gene>
<evidence type="ECO:0000313" key="1">
    <source>
        <dbReference type="EMBL" id="EGF26812.1"/>
    </source>
</evidence>
<sequence>MKPNKQITGNVGMYYACFQLSKLGLNVLPTSRNARGADIIVYNEEQTKFSTVQVKAMTKLTNISLGKSTDLVQCDWWVVVMNVYEQPFAHVLTRSEVIDSAKLYSDCHWAQGKALATSHTLNAWERISECLVT</sequence>